<evidence type="ECO:0000256" key="1">
    <source>
        <dbReference type="ARBA" id="ARBA00023015"/>
    </source>
</evidence>
<protein>
    <submittedName>
        <fullName evidence="5">RNA polymerase sigma-70 factor (TIGR02960 family)</fullName>
    </submittedName>
</protein>
<keyword evidence="6" id="KW-1185">Reference proteome</keyword>
<dbReference type="SUPFAM" id="SSF88946">
    <property type="entry name" value="Sigma2 domain of RNA polymerase sigma factors"/>
    <property type="match status" value="1"/>
</dbReference>
<dbReference type="GO" id="GO:0006352">
    <property type="term" value="P:DNA-templated transcription initiation"/>
    <property type="evidence" value="ECO:0007669"/>
    <property type="project" value="InterPro"/>
</dbReference>
<comment type="caution">
    <text evidence="5">The sequence shown here is derived from an EMBL/GenBank/DDBJ whole genome shotgun (WGS) entry which is preliminary data.</text>
</comment>
<sequence>MAVVSGSVGFSGLVSEEFVRLTDPFRSELTAHCYRIVGSFDDAEDLVQETYVRAWRSFERFEGRSSLRVWLYRIATNVCLAALGHRSRRSLPSGLGAPTDDADRPLSFELGSSAWVQPLPYGPAETAHDPAVIVGSRDSVRLAFVAALQHLPARQRVVLRSFMKTSHWKCLRTSRGSSAVRR</sequence>
<gene>
    <name evidence="5" type="ORF">EV138_1468</name>
</gene>
<dbReference type="InterPro" id="IPR013325">
    <property type="entry name" value="RNA_pol_sigma_r2"/>
</dbReference>
<dbReference type="PANTHER" id="PTHR43133:SF65">
    <property type="entry name" value="ECF RNA POLYMERASE SIGMA FACTOR SIGG"/>
    <property type="match status" value="1"/>
</dbReference>
<keyword evidence="1" id="KW-0805">Transcription regulation</keyword>
<evidence type="ECO:0000259" key="4">
    <source>
        <dbReference type="Pfam" id="PF04542"/>
    </source>
</evidence>
<dbReference type="NCBIfam" id="TIGR02937">
    <property type="entry name" value="sigma70-ECF"/>
    <property type="match status" value="1"/>
</dbReference>
<dbReference type="Proteomes" id="UP000295151">
    <property type="component" value="Unassembled WGS sequence"/>
</dbReference>
<organism evidence="5 6">
    <name type="scientific">Kribbella voronezhensis</name>
    <dbReference type="NCBI Taxonomy" id="2512212"/>
    <lineage>
        <taxon>Bacteria</taxon>
        <taxon>Bacillati</taxon>
        <taxon>Actinomycetota</taxon>
        <taxon>Actinomycetes</taxon>
        <taxon>Propionibacteriales</taxon>
        <taxon>Kribbellaceae</taxon>
        <taxon>Kribbella</taxon>
    </lineage>
</organism>
<evidence type="ECO:0000313" key="5">
    <source>
        <dbReference type="EMBL" id="TDU87931.1"/>
    </source>
</evidence>
<dbReference type="InterPro" id="IPR039425">
    <property type="entry name" value="RNA_pol_sigma-70-like"/>
</dbReference>
<dbReference type="Pfam" id="PF04542">
    <property type="entry name" value="Sigma70_r2"/>
    <property type="match status" value="1"/>
</dbReference>
<dbReference type="AlphaFoldDB" id="A0A4R7T7S8"/>
<dbReference type="Gene3D" id="1.10.1740.10">
    <property type="match status" value="1"/>
</dbReference>
<reference evidence="5 6" key="1">
    <citation type="submission" date="2019-03" db="EMBL/GenBank/DDBJ databases">
        <title>Genomic Encyclopedia of Type Strains, Phase III (KMG-III): the genomes of soil and plant-associated and newly described type strains.</title>
        <authorList>
            <person name="Whitman W."/>
        </authorList>
    </citation>
    <scope>NUCLEOTIDE SEQUENCE [LARGE SCALE GENOMIC DNA]</scope>
    <source>
        <strain evidence="5 6">VKM Ac-2575</strain>
    </source>
</reference>
<dbReference type="InterPro" id="IPR007627">
    <property type="entry name" value="RNA_pol_sigma70_r2"/>
</dbReference>
<accession>A0A4R7T7S8</accession>
<keyword evidence="3" id="KW-0804">Transcription</keyword>
<evidence type="ECO:0000256" key="2">
    <source>
        <dbReference type="ARBA" id="ARBA00023082"/>
    </source>
</evidence>
<evidence type="ECO:0000256" key="3">
    <source>
        <dbReference type="ARBA" id="ARBA00023163"/>
    </source>
</evidence>
<evidence type="ECO:0000313" key="6">
    <source>
        <dbReference type="Proteomes" id="UP000295151"/>
    </source>
</evidence>
<keyword evidence="2" id="KW-0731">Sigma factor</keyword>
<name>A0A4R7T7S8_9ACTN</name>
<dbReference type="GO" id="GO:0016987">
    <property type="term" value="F:sigma factor activity"/>
    <property type="evidence" value="ECO:0007669"/>
    <property type="project" value="UniProtKB-KW"/>
</dbReference>
<dbReference type="EMBL" id="SOCE01000001">
    <property type="protein sequence ID" value="TDU87931.1"/>
    <property type="molecule type" value="Genomic_DNA"/>
</dbReference>
<dbReference type="PANTHER" id="PTHR43133">
    <property type="entry name" value="RNA POLYMERASE ECF-TYPE SIGMA FACTO"/>
    <property type="match status" value="1"/>
</dbReference>
<dbReference type="InterPro" id="IPR014284">
    <property type="entry name" value="RNA_pol_sigma-70_dom"/>
</dbReference>
<feature type="domain" description="RNA polymerase sigma-70 region 2" evidence="4">
    <location>
        <begin position="26"/>
        <end position="88"/>
    </location>
</feature>
<proteinExistence type="predicted"/>